<dbReference type="PANTHER" id="PTHR15032:SF4">
    <property type="entry name" value="N-ACYL-PHOSPHATIDYLETHANOLAMINE-HYDROLYZING PHOSPHOLIPASE D"/>
    <property type="match status" value="1"/>
</dbReference>
<organism evidence="3">
    <name type="scientific">uncultured bacterium contig00017</name>
    <dbReference type="NCBI Taxonomy" id="1181508"/>
    <lineage>
        <taxon>Bacteria</taxon>
        <taxon>environmental samples</taxon>
    </lineage>
</organism>
<evidence type="ECO:0000313" key="3">
    <source>
        <dbReference type="EMBL" id="AGS51615.1"/>
    </source>
</evidence>
<dbReference type="AlphaFoldDB" id="A0A806JXX8"/>
<name>A0A806JXX8_9BACT</name>
<dbReference type="SUPFAM" id="SSF56281">
    <property type="entry name" value="Metallo-hydrolase/oxidoreductase"/>
    <property type="match status" value="1"/>
</dbReference>
<dbReference type="GO" id="GO:0005737">
    <property type="term" value="C:cytoplasm"/>
    <property type="evidence" value="ECO:0007669"/>
    <property type="project" value="TreeGrafter"/>
</dbReference>
<dbReference type="InterPro" id="IPR001279">
    <property type="entry name" value="Metallo-B-lactamas"/>
</dbReference>
<dbReference type="GO" id="GO:0070290">
    <property type="term" value="F:N-acylphosphatidylethanolamine-specific phospholipase D activity"/>
    <property type="evidence" value="ECO:0007669"/>
    <property type="project" value="InterPro"/>
</dbReference>
<feature type="region of interest" description="Disordered" evidence="1">
    <location>
        <begin position="1"/>
        <end position="34"/>
    </location>
</feature>
<dbReference type="PANTHER" id="PTHR15032">
    <property type="entry name" value="N-ACYL-PHOSPHATIDYLETHANOLAMINE-HYDROLYZING PHOSPHOLIPASE D"/>
    <property type="match status" value="1"/>
</dbReference>
<dbReference type="Gene3D" id="3.60.15.10">
    <property type="entry name" value="Ribonuclease Z/Hydroxyacylglutathione hydrolase-like"/>
    <property type="match status" value="1"/>
</dbReference>
<accession>A0A806JXX8</accession>
<dbReference type="InterPro" id="IPR036866">
    <property type="entry name" value="RibonucZ/Hydroxyglut_hydro"/>
</dbReference>
<dbReference type="EMBL" id="JQ844166">
    <property type="protein sequence ID" value="AGS51615.1"/>
    <property type="molecule type" value="Genomic_DNA"/>
</dbReference>
<protein>
    <submittedName>
        <fullName evidence="3">Outer membrane protein romA</fullName>
    </submittedName>
</protein>
<dbReference type="GO" id="GO:0008270">
    <property type="term" value="F:zinc ion binding"/>
    <property type="evidence" value="ECO:0007669"/>
    <property type="project" value="InterPro"/>
</dbReference>
<evidence type="ECO:0000256" key="1">
    <source>
        <dbReference type="SAM" id="MobiDB-lite"/>
    </source>
</evidence>
<evidence type="ECO:0000259" key="2">
    <source>
        <dbReference type="Pfam" id="PF12706"/>
    </source>
</evidence>
<dbReference type="PIRSF" id="PIRSF038896">
    <property type="entry name" value="NAPE-PLD"/>
    <property type="match status" value="1"/>
</dbReference>
<feature type="domain" description="Metallo-beta-lactamase" evidence="2">
    <location>
        <begin position="66"/>
        <end position="262"/>
    </location>
</feature>
<dbReference type="Pfam" id="PF12706">
    <property type="entry name" value="Lactamase_B_2"/>
    <property type="match status" value="1"/>
</dbReference>
<reference evidence="3" key="1">
    <citation type="submission" date="2012-03" db="EMBL/GenBank/DDBJ databases">
        <title>Functional metagenomics reveals considerable lignocellulase gene clusters in the gut microbiome of a wood-feeding higher termite.</title>
        <authorList>
            <person name="Liu N."/>
        </authorList>
    </citation>
    <scope>NUCLEOTIDE SEQUENCE</scope>
</reference>
<sequence>MDGKFRNINEYRMTNGNRSSENGEHITPTNPIPVVKRDEITPAPETELAVTWLGHSSILVQIGGMNVLIDPVFSQVTSPVSFIGRPRFSEKPLLPENLPDIDVVLISHSHYDHLDYQSILQIDDKVKQYLVPLGTESFLWGWGVDENKVTNMAWWEEIIINEVRFAFVPAQHYAIRNPFRTSQTWWGGFLLSDGQHTVYYTGDSGYDERIFSEVFERYGAVDLFLPDTGQYNTAWAQSHMNPAQAFAAAKALEAQWVIPIHWGAFVLSNHNWYDPPQLLLAQARNSSINIATPLIGETVPYSVIADFQKRWWEGID</sequence>
<proteinExistence type="predicted"/>
<dbReference type="InterPro" id="IPR024884">
    <property type="entry name" value="NAPE-PLD"/>
</dbReference>